<organism evidence="2 5">
    <name type="scientific">Trichinella pseudospiralis</name>
    <name type="common">Parasitic roundworm</name>
    <dbReference type="NCBI Taxonomy" id="6337"/>
    <lineage>
        <taxon>Eukaryota</taxon>
        <taxon>Metazoa</taxon>
        <taxon>Ecdysozoa</taxon>
        <taxon>Nematoda</taxon>
        <taxon>Enoplea</taxon>
        <taxon>Dorylaimia</taxon>
        <taxon>Trichinellida</taxon>
        <taxon>Trichinellidae</taxon>
        <taxon>Trichinella</taxon>
    </lineage>
</organism>
<gene>
    <name evidence="3" type="ORF">T4A_10313</name>
    <name evidence="2" type="ORF">T4A_6888</name>
    <name evidence="4" type="ORF">T4D_6506</name>
    <name evidence="1" type="ORF">T4E_3684</name>
</gene>
<evidence type="ECO:0000313" key="1">
    <source>
        <dbReference type="EMBL" id="KRX89502.1"/>
    </source>
</evidence>
<comment type="caution">
    <text evidence="2">The sequence shown here is derived from an EMBL/GenBank/DDBJ whole genome shotgun (WGS) entry which is preliminary data.</text>
</comment>
<dbReference type="EMBL" id="JYDR01000058">
    <property type="protein sequence ID" value="KRY71396.1"/>
    <property type="molecule type" value="Genomic_DNA"/>
</dbReference>
<evidence type="ECO:0000313" key="7">
    <source>
        <dbReference type="Proteomes" id="UP000054995"/>
    </source>
</evidence>
<sequence length="47" mass="5703">MEWVGYSELFWRFKGWKCQESADIGSFQRHNAHQNWTRIIRVNCLSS</sequence>
<dbReference type="EMBL" id="JYDU01000196">
    <property type="protein sequence ID" value="KRX89502.1"/>
    <property type="molecule type" value="Genomic_DNA"/>
</dbReference>
<accession>A0A0V1EC54</accession>
<dbReference type="EMBL" id="JYDR01000058">
    <property type="protein sequence ID" value="KRY71410.1"/>
    <property type="molecule type" value="Genomic_DNA"/>
</dbReference>
<name>A0A0V1EC54_TRIPS</name>
<protein>
    <submittedName>
        <fullName evidence="2">Uncharacterized protein</fullName>
    </submittedName>
</protein>
<evidence type="ECO:0000313" key="5">
    <source>
        <dbReference type="Proteomes" id="UP000054632"/>
    </source>
</evidence>
<proteinExistence type="predicted"/>
<dbReference type="Proteomes" id="UP000054995">
    <property type="component" value="Unassembled WGS sequence"/>
</dbReference>
<dbReference type="AlphaFoldDB" id="A0A0V1EC54"/>
<keyword evidence="7" id="KW-1185">Reference proteome</keyword>
<dbReference type="Proteomes" id="UP000054632">
    <property type="component" value="Unassembled WGS sequence"/>
</dbReference>
<dbReference type="Proteomes" id="UP000054815">
    <property type="component" value="Unassembled WGS sequence"/>
</dbReference>
<evidence type="ECO:0000313" key="4">
    <source>
        <dbReference type="EMBL" id="KRY89197.1"/>
    </source>
</evidence>
<dbReference type="EMBL" id="JYDT01000034">
    <property type="protein sequence ID" value="KRY89197.1"/>
    <property type="molecule type" value="Genomic_DNA"/>
</dbReference>
<reference evidence="5 6" key="1">
    <citation type="submission" date="2015-01" db="EMBL/GenBank/DDBJ databases">
        <title>Evolution of Trichinella species and genotypes.</title>
        <authorList>
            <person name="Korhonen P.K."/>
            <person name="Edoardo P."/>
            <person name="Giuseppe L.R."/>
            <person name="Gasser R.B."/>
        </authorList>
    </citation>
    <scope>NUCLEOTIDE SEQUENCE [LARGE SCALE GENOMIC DNA]</scope>
    <source>
        <strain evidence="2">ISS13</strain>
        <strain evidence="1">ISS141</strain>
        <strain evidence="4">ISS470</strain>
    </source>
</reference>
<evidence type="ECO:0000313" key="3">
    <source>
        <dbReference type="EMBL" id="KRY71410.1"/>
    </source>
</evidence>
<evidence type="ECO:0000313" key="2">
    <source>
        <dbReference type="EMBL" id="KRY71396.1"/>
    </source>
</evidence>
<evidence type="ECO:0000313" key="6">
    <source>
        <dbReference type="Proteomes" id="UP000054815"/>
    </source>
</evidence>